<dbReference type="PRINTS" id="PR00081">
    <property type="entry name" value="GDHRDH"/>
</dbReference>
<dbReference type="EMBL" id="WIGO01000245">
    <property type="protein sequence ID" value="KAF6822128.1"/>
    <property type="molecule type" value="Genomic_DNA"/>
</dbReference>
<dbReference type="Gene3D" id="3.40.50.720">
    <property type="entry name" value="NAD(P)-binding Rossmann-like Domain"/>
    <property type="match status" value="1"/>
</dbReference>
<evidence type="ECO:0000313" key="5">
    <source>
        <dbReference type="Proteomes" id="UP000654918"/>
    </source>
</evidence>
<evidence type="ECO:0000256" key="1">
    <source>
        <dbReference type="ARBA" id="ARBA00006484"/>
    </source>
</evidence>
<dbReference type="InterPro" id="IPR020904">
    <property type="entry name" value="Sc_DH/Rdtase_CS"/>
</dbReference>
<dbReference type="InterPro" id="IPR002347">
    <property type="entry name" value="SDR_fam"/>
</dbReference>
<reference evidence="4" key="1">
    <citation type="journal article" date="2020" name="Phytopathology">
        <title>Genome Sequence Resources of Colletotrichum truncatum, C. plurivorum, C. musicola, and C. sojae: Four Species Pathogenic to Soybean (Glycine max).</title>
        <authorList>
            <person name="Rogerio F."/>
            <person name="Boufleur T.R."/>
            <person name="Ciampi-Guillardi M."/>
            <person name="Sukno S.A."/>
            <person name="Thon M.R."/>
            <person name="Massola Junior N.S."/>
            <person name="Baroncelli R."/>
        </authorList>
    </citation>
    <scope>NUCLEOTIDE SEQUENCE</scope>
    <source>
        <strain evidence="4">LFN00145</strain>
    </source>
</reference>
<keyword evidence="5" id="KW-1185">Reference proteome</keyword>
<dbReference type="Pfam" id="PF13561">
    <property type="entry name" value="adh_short_C2"/>
    <property type="match status" value="1"/>
</dbReference>
<protein>
    <submittedName>
        <fullName evidence="4">Short chain dehydrogenase reductase family</fullName>
    </submittedName>
</protein>
<name>A0A8H6K0I3_9PEZI</name>
<dbReference type="AlphaFoldDB" id="A0A8H6K0I3"/>
<dbReference type="InterPro" id="IPR036291">
    <property type="entry name" value="NAD(P)-bd_dom_sf"/>
</dbReference>
<dbReference type="PRINTS" id="PR00080">
    <property type="entry name" value="SDRFAMILY"/>
</dbReference>
<proteinExistence type="inferred from homology"/>
<evidence type="ECO:0000313" key="4">
    <source>
        <dbReference type="EMBL" id="KAF6822128.1"/>
    </source>
</evidence>
<organism evidence="4 5">
    <name type="scientific">Colletotrichum plurivorum</name>
    <dbReference type="NCBI Taxonomy" id="2175906"/>
    <lineage>
        <taxon>Eukaryota</taxon>
        <taxon>Fungi</taxon>
        <taxon>Dikarya</taxon>
        <taxon>Ascomycota</taxon>
        <taxon>Pezizomycotina</taxon>
        <taxon>Sordariomycetes</taxon>
        <taxon>Hypocreomycetidae</taxon>
        <taxon>Glomerellales</taxon>
        <taxon>Glomerellaceae</taxon>
        <taxon>Colletotrichum</taxon>
        <taxon>Colletotrichum orchidearum species complex</taxon>
    </lineage>
</organism>
<dbReference type="GO" id="GO:0050664">
    <property type="term" value="F:oxidoreductase activity, acting on NAD(P)H, oxygen as acceptor"/>
    <property type="evidence" value="ECO:0007669"/>
    <property type="project" value="TreeGrafter"/>
</dbReference>
<dbReference type="SUPFAM" id="SSF51735">
    <property type="entry name" value="NAD(P)-binding Rossmann-fold domains"/>
    <property type="match status" value="1"/>
</dbReference>
<dbReference type="GO" id="GO:0016616">
    <property type="term" value="F:oxidoreductase activity, acting on the CH-OH group of donors, NAD or NADP as acceptor"/>
    <property type="evidence" value="ECO:0007669"/>
    <property type="project" value="UniProtKB-ARBA"/>
</dbReference>
<dbReference type="PROSITE" id="PS00061">
    <property type="entry name" value="ADH_SHORT"/>
    <property type="match status" value="1"/>
</dbReference>
<dbReference type="PANTHER" id="PTHR43008:SF12">
    <property type="entry name" value="OXIDOREDUCTASE, SHORT CHAIN DEHYDROGENASE_REDUCTASE FAMILY (AFU_ORTHOLOGUE AFUA_6G13830)"/>
    <property type="match status" value="1"/>
</dbReference>
<dbReference type="FunFam" id="3.40.50.720:FF:000084">
    <property type="entry name" value="Short-chain dehydrogenase reductase"/>
    <property type="match status" value="1"/>
</dbReference>
<comment type="caution">
    <text evidence="4">The sequence shown here is derived from an EMBL/GenBank/DDBJ whole genome shotgun (WGS) entry which is preliminary data.</text>
</comment>
<keyword evidence="2" id="KW-0521">NADP</keyword>
<comment type="similarity">
    <text evidence="1">Belongs to the short-chain dehydrogenases/reductases (SDR) family.</text>
</comment>
<keyword evidence="3" id="KW-0560">Oxidoreductase</keyword>
<dbReference type="PANTHER" id="PTHR43008">
    <property type="entry name" value="BENZIL REDUCTASE"/>
    <property type="match status" value="1"/>
</dbReference>
<accession>A0A8H6K0I3</accession>
<sequence>MVLPSHPDPAAPVSSHFNLAGKTALVTGGVRGIGLEAARGLAEAGAKVAITYSSTAPEEAEATAAALSKSGNGVLVKAYKCNVRVRAEVEVVVEAAAKEVGGGRLDVVVANAGIADHVPAIDYPEDRFRDMLDVNFHGAFWTAQAAARVFERQLRAGGDGRCSIIFTASVSAILVNVPQRQAAYNASKAAVVHLAKSLAVEWVDFARVNCVSPGFIATDMLSVHPEEWRNKWFSMIPGGRLCEPAELKGSYVYLASDASSYMTGMVAAARKTAQGREGLMLTALGANLVIDGGYTLP</sequence>
<gene>
    <name evidence="4" type="ORF">CPLU01_12192</name>
</gene>
<dbReference type="Proteomes" id="UP000654918">
    <property type="component" value="Unassembled WGS sequence"/>
</dbReference>
<evidence type="ECO:0000256" key="3">
    <source>
        <dbReference type="ARBA" id="ARBA00023002"/>
    </source>
</evidence>
<evidence type="ECO:0000256" key="2">
    <source>
        <dbReference type="ARBA" id="ARBA00022857"/>
    </source>
</evidence>